<protein>
    <submittedName>
        <fullName evidence="2">Uncharacterized protein</fullName>
    </submittedName>
</protein>
<dbReference type="EMBL" id="CADIKK010000049">
    <property type="protein sequence ID" value="CAB3807231.1"/>
    <property type="molecule type" value="Genomic_DNA"/>
</dbReference>
<keyword evidence="3" id="KW-1185">Reference proteome</keyword>
<feature type="region of interest" description="Disordered" evidence="1">
    <location>
        <begin position="1"/>
        <end position="22"/>
    </location>
</feature>
<evidence type="ECO:0000256" key="1">
    <source>
        <dbReference type="SAM" id="MobiDB-lite"/>
    </source>
</evidence>
<sequence>MARVRAPEVFPSGPQAWNRRQPMPAGGNAKIPFETVQHRFVFRVSPDSEAGKQKHPPAAWAGIATRIAGTGSAQLGREQAGPANHKAANNMDRKNLGRAQRVTASHVVEAELEHLNWATKQPALRMLDAVYWRRRVLAVKCGFELTEHQVMQLEKILQRLGHPMA</sequence>
<evidence type="ECO:0000313" key="3">
    <source>
        <dbReference type="Proteomes" id="UP000494365"/>
    </source>
</evidence>
<proteinExistence type="predicted"/>
<gene>
    <name evidence="2" type="ORF">LMG28614_06555</name>
</gene>
<dbReference type="Proteomes" id="UP000494365">
    <property type="component" value="Unassembled WGS sequence"/>
</dbReference>
<organism evidence="2 3">
    <name type="scientific">Paraburkholderia ultramafica</name>
    <dbReference type="NCBI Taxonomy" id="1544867"/>
    <lineage>
        <taxon>Bacteria</taxon>
        <taxon>Pseudomonadati</taxon>
        <taxon>Pseudomonadota</taxon>
        <taxon>Betaproteobacteria</taxon>
        <taxon>Burkholderiales</taxon>
        <taxon>Burkholderiaceae</taxon>
        <taxon>Paraburkholderia</taxon>
    </lineage>
</organism>
<dbReference type="AlphaFoldDB" id="A0A6S7BP39"/>
<reference evidence="2 3" key="1">
    <citation type="submission" date="2020-04" db="EMBL/GenBank/DDBJ databases">
        <authorList>
            <person name="De Canck E."/>
        </authorList>
    </citation>
    <scope>NUCLEOTIDE SEQUENCE [LARGE SCALE GENOMIC DNA]</scope>
    <source>
        <strain evidence="2 3">LMG 28614</strain>
    </source>
</reference>
<accession>A0A6S7BP39</accession>
<name>A0A6S7BP39_9BURK</name>
<evidence type="ECO:0000313" key="2">
    <source>
        <dbReference type="EMBL" id="CAB3807231.1"/>
    </source>
</evidence>